<reference evidence="3" key="1">
    <citation type="submission" date="2021-01" db="EMBL/GenBank/DDBJ databases">
        <title>Whole genome shotgun sequence of Sphaerisporangium rufum NBRC 109079.</title>
        <authorList>
            <person name="Komaki H."/>
            <person name="Tamura T."/>
        </authorList>
    </citation>
    <scope>NUCLEOTIDE SEQUENCE</scope>
    <source>
        <strain evidence="3">NBRC 109079</strain>
    </source>
</reference>
<comment type="caution">
    <text evidence="3">The sequence shown here is derived from an EMBL/GenBank/DDBJ whole genome shotgun (WGS) entry which is preliminary data.</text>
</comment>
<proteinExistence type="predicted"/>
<dbReference type="EMBL" id="BOOU01000032">
    <property type="protein sequence ID" value="GII77201.1"/>
    <property type="molecule type" value="Genomic_DNA"/>
</dbReference>
<evidence type="ECO:0000256" key="2">
    <source>
        <dbReference type="SAM" id="Phobius"/>
    </source>
</evidence>
<feature type="transmembrane region" description="Helical" evidence="2">
    <location>
        <begin position="51"/>
        <end position="69"/>
    </location>
</feature>
<sequence>MRHFLGLLLGVVVTAILLAGAGWAAPDAARGMVSAAADAANAVDPARDTRALVGLGAMAVAGLLLGLVLTARISPLATFIPSMVMLSWTVVYALDVNRALGLAPTDPSMHPLLVQAGKGMQDLLAKGIFAMLGIALFVPVLFPSRWTGRRRDADDGYAEETVESPGGYY</sequence>
<gene>
    <name evidence="3" type="ORF">Sru01_21830</name>
</gene>
<dbReference type="Proteomes" id="UP000655287">
    <property type="component" value="Unassembled WGS sequence"/>
</dbReference>
<feature type="region of interest" description="Disordered" evidence="1">
    <location>
        <begin position="149"/>
        <end position="169"/>
    </location>
</feature>
<feature type="transmembrane region" description="Helical" evidence="2">
    <location>
        <begin position="123"/>
        <end position="142"/>
    </location>
</feature>
<organism evidence="3 4">
    <name type="scientific">Sphaerisporangium rufum</name>
    <dbReference type="NCBI Taxonomy" id="1381558"/>
    <lineage>
        <taxon>Bacteria</taxon>
        <taxon>Bacillati</taxon>
        <taxon>Actinomycetota</taxon>
        <taxon>Actinomycetes</taxon>
        <taxon>Streptosporangiales</taxon>
        <taxon>Streptosporangiaceae</taxon>
        <taxon>Sphaerisporangium</taxon>
    </lineage>
</organism>
<keyword evidence="4" id="KW-1185">Reference proteome</keyword>
<dbReference type="RefSeq" id="WP_203983981.1">
    <property type="nucleotide sequence ID" value="NZ_BOOU01000032.1"/>
</dbReference>
<name>A0A919UXN8_9ACTN</name>
<keyword evidence="2" id="KW-0812">Transmembrane</keyword>
<evidence type="ECO:0000256" key="1">
    <source>
        <dbReference type="SAM" id="MobiDB-lite"/>
    </source>
</evidence>
<keyword evidence="2" id="KW-0472">Membrane</keyword>
<evidence type="ECO:0000313" key="4">
    <source>
        <dbReference type="Proteomes" id="UP000655287"/>
    </source>
</evidence>
<accession>A0A919UXN8</accession>
<evidence type="ECO:0000313" key="3">
    <source>
        <dbReference type="EMBL" id="GII77201.1"/>
    </source>
</evidence>
<keyword evidence="2" id="KW-1133">Transmembrane helix</keyword>
<dbReference type="AlphaFoldDB" id="A0A919UXN8"/>
<protein>
    <submittedName>
        <fullName evidence="3">Uncharacterized protein</fullName>
    </submittedName>
</protein>